<dbReference type="FunFam" id="3.40.50.300:FF:000997">
    <property type="entry name" value="Multidrug resistance-associated protein 1"/>
    <property type="match status" value="1"/>
</dbReference>
<evidence type="ECO:0000259" key="16">
    <source>
        <dbReference type="PROSITE" id="PS50929"/>
    </source>
</evidence>
<dbReference type="CDD" id="cd03250">
    <property type="entry name" value="ABCC_MRP_domain1"/>
    <property type="match status" value="1"/>
</dbReference>
<dbReference type="FunFam" id="3.40.50.300:FF:000163">
    <property type="entry name" value="Multidrug resistance-associated protein member 4"/>
    <property type="match status" value="1"/>
</dbReference>
<feature type="transmembrane region" description="Helical" evidence="14">
    <location>
        <begin position="991"/>
        <end position="1010"/>
    </location>
</feature>
<evidence type="ECO:0000256" key="10">
    <source>
        <dbReference type="ARBA" id="ARBA00022989"/>
    </source>
</evidence>
<reference evidence="17" key="1">
    <citation type="submission" date="2022-11" db="UniProtKB">
        <authorList>
            <consortium name="EnsemblMetazoa"/>
        </authorList>
    </citation>
    <scope>IDENTIFICATION</scope>
</reference>
<dbReference type="PROSITE" id="PS00211">
    <property type="entry name" value="ABC_TRANSPORTER_1"/>
    <property type="match status" value="2"/>
</dbReference>
<evidence type="ECO:0000256" key="8">
    <source>
        <dbReference type="ARBA" id="ARBA00022840"/>
    </source>
</evidence>
<dbReference type="Gene3D" id="3.40.50.300">
    <property type="entry name" value="P-loop containing nucleotide triphosphate hydrolases"/>
    <property type="match status" value="2"/>
</dbReference>
<evidence type="ECO:0000256" key="1">
    <source>
        <dbReference type="ARBA" id="ARBA00004141"/>
    </source>
</evidence>
<comment type="subcellular location">
    <subcellularLocation>
        <location evidence="1">Membrane</location>
        <topology evidence="1">Multi-pass membrane protein</topology>
    </subcellularLocation>
</comment>
<evidence type="ECO:0000256" key="6">
    <source>
        <dbReference type="ARBA" id="ARBA00022737"/>
    </source>
</evidence>
<keyword evidence="5 14" id="KW-0812">Transmembrane</keyword>
<dbReference type="FunFam" id="1.20.1560.10:FF:000113">
    <property type="entry name" value="ABC transporter, putative"/>
    <property type="match status" value="1"/>
</dbReference>
<dbReference type="InterPro" id="IPR050173">
    <property type="entry name" value="ABC_transporter_C-like"/>
</dbReference>
<dbReference type="GO" id="GO:0008559">
    <property type="term" value="F:ABC-type xenobiotic transporter activity"/>
    <property type="evidence" value="ECO:0007669"/>
    <property type="project" value="UniProtKB-EC"/>
</dbReference>
<feature type="transmembrane region" description="Helical" evidence="14">
    <location>
        <begin position="76"/>
        <end position="94"/>
    </location>
</feature>
<feature type="transmembrane region" description="Helical" evidence="14">
    <location>
        <begin position="1071"/>
        <end position="1095"/>
    </location>
</feature>
<dbReference type="CDD" id="cd18598">
    <property type="entry name" value="ABC_6TM_MRP7_D1_like"/>
    <property type="match status" value="1"/>
</dbReference>
<keyword evidence="6" id="KW-0677">Repeat</keyword>
<evidence type="ECO:0000256" key="7">
    <source>
        <dbReference type="ARBA" id="ARBA00022741"/>
    </source>
</evidence>
<dbReference type="InterPro" id="IPR003593">
    <property type="entry name" value="AAA+_ATPase"/>
</dbReference>
<dbReference type="EnsemblMetazoa" id="XM_038216712.1">
    <property type="protein sequence ID" value="XP_038072640.1"/>
    <property type="gene ID" value="LOC119741063"/>
</dbReference>
<dbReference type="InterPro" id="IPR036640">
    <property type="entry name" value="ABC1_TM_sf"/>
</dbReference>
<dbReference type="SMART" id="SM00382">
    <property type="entry name" value="AAA"/>
    <property type="match status" value="2"/>
</dbReference>
<proteinExistence type="inferred from homology"/>
<feature type="transmembrane region" description="Helical" evidence="14">
    <location>
        <begin position="404"/>
        <end position="426"/>
    </location>
</feature>
<evidence type="ECO:0000259" key="15">
    <source>
        <dbReference type="PROSITE" id="PS50893"/>
    </source>
</evidence>
<keyword evidence="4" id="KW-0813">Transport</keyword>
<feature type="transmembrane region" description="Helical" evidence="14">
    <location>
        <begin position="1164"/>
        <end position="1188"/>
    </location>
</feature>
<dbReference type="SUPFAM" id="SSF52540">
    <property type="entry name" value="P-loop containing nucleoside triphosphate hydrolases"/>
    <property type="match status" value="2"/>
</dbReference>
<dbReference type="CDD" id="cd18605">
    <property type="entry name" value="ABC_6TM_MRP7_D2_like"/>
    <property type="match status" value="1"/>
</dbReference>
<dbReference type="RefSeq" id="XP_038072640.1">
    <property type="nucleotide sequence ID" value="XM_038216712.1"/>
</dbReference>
<evidence type="ECO:0000313" key="17">
    <source>
        <dbReference type="EnsemblMetazoa" id="XP_038072640.1"/>
    </source>
</evidence>
<comment type="similarity">
    <text evidence="2">Belongs to the ABC transporter superfamily. ABCC family. Conjugate transporter (TC 3.A.1.208) subfamily.</text>
</comment>
<protein>
    <recommendedName>
        <fullName evidence="3">ABC-type xenobiotic transporter</fullName>
        <ecNumber evidence="3">7.6.2.2</ecNumber>
    </recommendedName>
</protein>
<keyword evidence="10 14" id="KW-1133">Transmembrane helix</keyword>
<feature type="region of interest" description="Disordered" evidence="13">
    <location>
        <begin position="937"/>
        <end position="975"/>
    </location>
</feature>
<dbReference type="PROSITE" id="PS50893">
    <property type="entry name" value="ABC_TRANSPORTER_2"/>
    <property type="match status" value="2"/>
</dbReference>
<comment type="catalytic activity">
    <reaction evidence="12">
        <text>ATP + H2O + xenobioticSide 1 = ADP + phosphate + xenobioticSide 2.</text>
        <dbReference type="EC" id="7.6.2.2"/>
    </reaction>
</comment>
<keyword evidence="8" id="KW-0067">ATP-binding</keyword>
<evidence type="ECO:0000256" key="2">
    <source>
        <dbReference type="ARBA" id="ARBA00009726"/>
    </source>
</evidence>
<dbReference type="Pfam" id="PF00664">
    <property type="entry name" value="ABC_membrane"/>
    <property type="match status" value="2"/>
</dbReference>
<feature type="domain" description="ABC transporter" evidence="15">
    <location>
        <begin position="714"/>
        <end position="939"/>
    </location>
</feature>
<keyword evidence="18" id="KW-1185">Reference proteome</keyword>
<dbReference type="FunFam" id="1.20.1560.10:FF:000037">
    <property type="entry name" value="ATP-binding cassette subfamily C member 10"/>
    <property type="match status" value="1"/>
</dbReference>
<evidence type="ECO:0000256" key="4">
    <source>
        <dbReference type="ARBA" id="ARBA00022448"/>
    </source>
</evidence>
<feature type="domain" description="ABC transmembrane type-1" evidence="16">
    <location>
        <begin position="373"/>
        <end position="646"/>
    </location>
</feature>
<dbReference type="GO" id="GO:0005524">
    <property type="term" value="F:ATP binding"/>
    <property type="evidence" value="ECO:0007669"/>
    <property type="project" value="UniProtKB-KW"/>
</dbReference>
<sequence>MIMASKEGVLLQDFCGPPNNNSLFWPDKTYGYCKETLVFDLTSYALLALASGIYIGYIQHTENENLKRSRAVRARLFVSFVTSFLPVLGVILSLTHATESLPPVQYLIDSCAFFGWLLHALYLLKLRGKGIEHVRGHAPVLLSWSLTLLSTVVKVARVIRNLAHEERVELDEITRILTFVQFALQLLYLVSLLPSPRCVRKNYERSQRRLIFPSINDDVMDETSPLLGNKSRSCDEDESCLISDLGVAEEQAGFLSQLFLWWIQPLMRRGAQGKLRNPDDVFSLPKSLQTLSVERFFDRILHGNDHEAQEVTESSGSYQSTDCQKPRPPLISEKQLHIYSGKNDSKPSGRPTLLRALLRAFGVRYFSLGIVKLVGDSLSFSGPLLLNALLSFMENSNEPILNGWLYAFGLCLTSLISTFIFSRYIYWIFKIITRMRAALVTSIYNKALVVSLTAASRFTTGEIVNFMSVDTWRIMGFCWSFHELWSLPFQITVSLILLYQQLGLAFLTGVVFTVLLTAITKWLSTRMYRYYGEMMKHKDSRIKVMSEILHGIRVIKFYAWEKHFMHRIKELRRLELGRLLRLKYLAAVCTYLWGSTPILMAVFTFAAYSLLGNELTAAKIFTSLTLFNMLIGPLNSFPWNINGVIQAWVSLKRLQEFLELQELDPSSYYTQDLKDPNSYLEIKQGNFKWDHPRKTESIGTAGDEGSMKAGGPAGKDANTMKQEEETSTLKLSNLNLRVGKGQLVGVIGCVGSGKSSLLSAITAEMTKTGGSISVTDLVGGFGLSAQEAWVQHATLRDNILFGKEYDAKRYRTVVEACALLEDIKALPAGDKTEIGENGVTLSGGQKTRVTLARAVYQDKDLYLLDDPMAAVDAHVGAHIFSKCIMGLLRNKTRILCTHHTKYLHGADLIVVMDQAEITKVGHPSDILEDKQLLTSFQYNDPENNNSGEDDTRAHPEEEWLEEKKTGEEDGKLVEEEEQDSGVVKLKVYKTYWNAVGCLLASSVLIAMFLMQVSRNMSDWWLSYWISHSHSYGTISSNSSAGDDLQEGNDRDQNIAVEVPYSRMNVTSSDNLTFYLGIYSGIVGANSVLTLLRAFLFAYGGLRAAKKVHKKLLASIFKAPVSFFDKTPVGRIINRFSSDVYAIDNDLPGILNGFLPDLFSTVGSFVLVCYGLPWFSIVLLPMFVLYICIQNYYRKTARELKRIGSVTMSPIYAHFSETLGGLPIIRALRATERFRLANDTKLENNQRVRFCNFVVMCWLSVCLELLGVGIITAVAVIAVVEHQYHTANPALVGLAISYTLSISHLLQSIVKSFTEVEKNMVSMERAQQYITDLPMEQQHGMCKAPPSWPQYGKVSFENVTFAYRPNLPKALDGVTFDLHPSEKLGIVGRTGSGKSSLLQVLFRMVEIQGGRVAIDGVDTADLSLEELRSKLAIIPQDPFLFIGSIRENLDPTGRFSDSDLWSVLEKCHLKSVVQSLGGLEAQAGEKGRKFSVGQRQLVCLGRALLTGAKVLCIDEATASVDMATDRLLQQTIRQEFASSTVLTIAHRLDTIMDSDRVLVMSAGRVAELASPVQLLEDPTSVFYGLVNSRSNTSNSVE</sequence>
<dbReference type="Proteomes" id="UP000887568">
    <property type="component" value="Unplaced"/>
</dbReference>
<keyword evidence="9" id="KW-1278">Translocase</keyword>
<dbReference type="PROSITE" id="PS50929">
    <property type="entry name" value="ABC_TM1F"/>
    <property type="match status" value="2"/>
</dbReference>
<dbReference type="OrthoDB" id="6500128at2759"/>
<keyword evidence="7" id="KW-0547">Nucleotide-binding</keyword>
<dbReference type="EC" id="7.6.2.2" evidence="3"/>
<dbReference type="GO" id="GO:0016887">
    <property type="term" value="F:ATP hydrolysis activity"/>
    <property type="evidence" value="ECO:0007669"/>
    <property type="project" value="InterPro"/>
</dbReference>
<evidence type="ECO:0000256" key="5">
    <source>
        <dbReference type="ARBA" id="ARBA00022692"/>
    </source>
</evidence>
<feature type="transmembrane region" description="Helical" evidence="14">
    <location>
        <begin position="504"/>
        <end position="524"/>
    </location>
</feature>
<feature type="compositionally biased region" description="Basic and acidic residues" evidence="13">
    <location>
        <begin position="949"/>
        <end position="973"/>
    </location>
</feature>
<feature type="transmembrane region" description="Helical" evidence="14">
    <location>
        <begin position="1249"/>
        <end position="1277"/>
    </location>
</feature>
<keyword evidence="11 14" id="KW-0472">Membrane</keyword>
<feature type="transmembrane region" description="Helical" evidence="14">
    <location>
        <begin position="106"/>
        <end position="124"/>
    </location>
</feature>
<feature type="region of interest" description="Disordered" evidence="13">
    <location>
        <begin position="691"/>
        <end position="726"/>
    </location>
</feature>
<evidence type="ECO:0000256" key="9">
    <source>
        <dbReference type="ARBA" id="ARBA00022967"/>
    </source>
</evidence>
<name>A0A914B9X7_PATMI</name>
<evidence type="ECO:0000256" key="13">
    <source>
        <dbReference type="SAM" id="MobiDB-lite"/>
    </source>
</evidence>
<dbReference type="CDD" id="cd03244">
    <property type="entry name" value="ABCC_MRP_domain2"/>
    <property type="match status" value="1"/>
</dbReference>
<dbReference type="PANTHER" id="PTHR24223:SF330">
    <property type="entry name" value="ATP-BINDING CASSETTE SUB-FAMILY C MEMBER 10"/>
    <property type="match status" value="1"/>
</dbReference>
<evidence type="ECO:0000256" key="11">
    <source>
        <dbReference type="ARBA" id="ARBA00023136"/>
    </source>
</evidence>
<accession>A0A914B9X7</accession>
<feature type="domain" description="ABC transporter" evidence="15">
    <location>
        <begin position="1353"/>
        <end position="1586"/>
    </location>
</feature>
<dbReference type="GO" id="GO:0016020">
    <property type="term" value="C:membrane"/>
    <property type="evidence" value="ECO:0007669"/>
    <property type="project" value="UniProtKB-SubCell"/>
</dbReference>
<feature type="transmembrane region" description="Helical" evidence="14">
    <location>
        <begin position="37"/>
        <end position="55"/>
    </location>
</feature>
<evidence type="ECO:0000313" key="18">
    <source>
        <dbReference type="Proteomes" id="UP000887568"/>
    </source>
</evidence>
<dbReference type="Gene3D" id="1.20.1560.10">
    <property type="entry name" value="ABC transporter type 1, transmembrane domain"/>
    <property type="match status" value="2"/>
</dbReference>
<feature type="transmembrane region" description="Helical" evidence="14">
    <location>
        <begin position="365"/>
        <end position="392"/>
    </location>
</feature>
<dbReference type="InterPro" id="IPR003439">
    <property type="entry name" value="ABC_transporter-like_ATP-bd"/>
</dbReference>
<evidence type="ECO:0000256" key="3">
    <source>
        <dbReference type="ARBA" id="ARBA00012191"/>
    </source>
</evidence>
<feature type="domain" description="ABC transmembrane type-1" evidence="16">
    <location>
        <begin position="1003"/>
        <end position="1317"/>
    </location>
</feature>
<feature type="compositionally biased region" description="Polar residues" evidence="13">
    <location>
        <begin position="937"/>
        <end position="946"/>
    </location>
</feature>
<dbReference type="Pfam" id="PF00005">
    <property type="entry name" value="ABC_tran"/>
    <property type="match status" value="2"/>
</dbReference>
<dbReference type="OMA" id="WHVWKAY"/>
<evidence type="ECO:0000256" key="12">
    <source>
        <dbReference type="ARBA" id="ARBA00034018"/>
    </source>
</evidence>
<dbReference type="InterPro" id="IPR011527">
    <property type="entry name" value="ABC1_TM_dom"/>
</dbReference>
<dbReference type="GeneID" id="119741063"/>
<dbReference type="SUPFAM" id="SSF90123">
    <property type="entry name" value="ABC transporter transmembrane region"/>
    <property type="match status" value="2"/>
</dbReference>
<dbReference type="InterPro" id="IPR027417">
    <property type="entry name" value="P-loop_NTPase"/>
</dbReference>
<feature type="transmembrane region" description="Helical" evidence="14">
    <location>
        <begin position="477"/>
        <end position="498"/>
    </location>
</feature>
<evidence type="ECO:0000256" key="14">
    <source>
        <dbReference type="SAM" id="Phobius"/>
    </source>
</evidence>
<organism evidence="17 18">
    <name type="scientific">Patiria miniata</name>
    <name type="common">Bat star</name>
    <name type="synonym">Asterina miniata</name>
    <dbReference type="NCBI Taxonomy" id="46514"/>
    <lineage>
        <taxon>Eukaryota</taxon>
        <taxon>Metazoa</taxon>
        <taxon>Echinodermata</taxon>
        <taxon>Eleutherozoa</taxon>
        <taxon>Asterozoa</taxon>
        <taxon>Asteroidea</taxon>
        <taxon>Valvatacea</taxon>
        <taxon>Valvatida</taxon>
        <taxon>Asterinidae</taxon>
        <taxon>Patiria</taxon>
    </lineage>
</organism>
<dbReference type="PANTHER" id="PTHR24223">
    <property type="entry name" value="ATP-BINDING CASSETTE SUB-FAMILY C"/>
    <property type="match status" value="1"/>
</dbReference>
<dbReference type="InterPro" id="IPR017871">
    <property type="entry name" value="ABC_transporter-like_CS"/>
</dbReference>
<feature type="transmembrane region" description="Helical" evidence="14">
    <location>
        <begin position="582"/>
        <end position="611"/>
    </location>
</feature>